<gene>
    <name evidence="3" type="ORF">BOX37_23800</name>
</gene>
<dbReference type="AlphaFoldDB" id="A0A1J0VWL8"/>
<proteinExistence type="inferred from homology"/>
<dbReference type="SUPFAM" id="SSF143120">
    <property type="entry name" value="YefM-like"/>
    <property type="match status" value="1"/>
</dbReference>
<dbReference type="InterPro" id="IPR036165">
    <property type="entry name" value="YefM-like_sf"/>
</dbReference>
<dbReference type="Gene3D" id="3.40.1620.10">
    <property type="entry name" value="YefM-like domain"/>
    <property type="match status" value="1"/>
</dbReference>
<sequence length="104" mass="10981">MADYETVPLTELRGQLGSVFDGVSASGRPVIVTREGKELVAVVPAEVLRHGALPPAYFNDDLREQILGGLDDRIKQHSAAEIADAEAKLSALMAALNGTGVSPR</sequence>
<dbReference type="OrthoDB" id="965929at2"/>
<dbReference type="RefSeq" id="WP_071929634.1">
    <property type="nucleotide sequence ID" value="NZ_CP018082.1"/>
</dbReference>
<evidence type="ECO:0000256" key="1">
    <source>
        <dbReference type="ARBA" id="ARBA00009981"/>
    </source>
</evidence>
<dbReference type="Proteomes" id="UP000183810">
    <property type="component" value="Chromosome"/>
</dbReference>
<protein>
    <recommendedName>
        <fullName evidence="2">Antitoxin</fullName>
    </recommendedName>
</protein>
<dbReference type="EMBL" id="CP018082">
    <property type="protein sequence ID" value="APE36451.1"/>
    <property type="molecule type" value="Genomic_DNA"/>
</dbReference>
<accession>A0A1J0VWL8</accession>
<evidence type="ECO:0000313" key="3">
    <source>
        <dbReference type="EMBL" id="APE36451.1"/>
    </source>
</evidence>
<comment type="function">
    <text evidence="2">Antitoxin component of a type II toxin-antitoxin (TA) system.</text>
</comment>
<name>A0A1J0VWL8_9NOCA</name>
<evidence type="ECO:0000313" key="4">
    <source>
        <dbReference type="Proteomes" id="UP000183810"/>
    </source>
</evidence>
<organism evidence="3 4">
    <name type="scientific">Nocardia mangyaensis</name>
    <dbReference type="NCBI Taxonomy" id="2213200"/>
    <lineage>
        <taxon>Bacteria</taxon>
        <taxon>Bacillati</taxon>
        <taxon>Actinomycetota</taxon>
        <taxon>Actinomycetes</taxon>
        <taxon>Mycobacteriales</taxon>
        <taxon>Nocardiaceae</taxon>
        <taxon>Nocardia</taxon>
    </lineage>
</organism>
<dbReference type="InterPro" id="IPR006442">
    <property type="entry name" value="Antitoxin_Phd/YefM"/>
</dbReference>
<evidence type="ECO:0000256" key="2">
    <source>
        <dbReference type="RuleBase" id="RU362080"/>
    </source>
</evidence>
<keyword evidence="4" id="KW-1185">Reference proteome</keyword>
<reference evidence="3" key="1">
    <citation type="submission" date="2016-11" db="EMBL/GenBank/DDBJ databases">
        <authorList>
            <person name="Jaros S."/>
            <person name="Januszkiewicz K."/>
            <person name="Wedrychowicz H."/>
        </authorList>
    </citation>
    <scope>NUCLEOTIDE SEQUENCE [LARGE SCALE GENOMIC DNA]</scope>
    <source>
        <strain evidence="3">Y48</strain>
    </source>
</reference>
<dbReference type="KEGG" id="nsl:BOX37_23800"/>
<dbReference type="NCBIfam" id="TIGR01552">
    <property type="entry name" value="phd_fam"/>
    <property type="match status" value="1"/>
</dbReference>
<comment type="similarity">
    <text evidence="1 2">Belongs to the phD/YefM antitoxin family.</text>
</comment>
<dbReference type="Pfam" id="PF02604">
    <property type="entry name" value="PhdYeFM_antitox"/>
    <property type="match status" value="1"/>
</dbReference>